<dbReference type="InterPro" id="IPR050238">
    <property type="entry name" value="DNA_Rep/Repair_Clamp_Loader"/>
</dbReference>
<evidence type="ECO:0000313" key="2">
    <source>
        <dbReference type="Proteomes" id="UP000050465"/>
    </source>
</evidence>
<accession>A0A0P7YZK3</accession>
<dbReference type="Gene3D" id="3.40.50.300">
    <property type="entry name" value="P-loop containing nucleotide triphosphate hydrolases"/>
    <property type="match status" value="1"/>
</dbReference>
<dbReference type="SUPFAM" id="SSF52540">
    <property type="entry name" value="P-loop containing nucleoside triphosphate hydrolases"/>
    <property type="match status" value="1"/>
</dbReference>
<proteinExistence type="predicted"/>
<dbReference type="PANTHER" id="PTHR11669:SF8">
    <property type="entry name" value="DNA POLYMERASE III SUBUNIT DELTA"/>
    <property type="match status" value="1"/>
</dbReference>
<dbReference type="GO" id="GO:0006261">
    <property type="term" value="P:DNA-templated DNA replication"/>
    <property type="evidence" value="ECO:0007669"/>
    <property type="project" value="TreeGrafter"/>
</dbReference>
<dbReference type="Pfam" id="PF13177">
    <property type="entry name" value="DNA_pol3_delta2"/>
    <property type="match status" value="1"/>
</dbReference>
<evidence type="ECO:0000313" key="1">
    <source>
        <dbReference type="EMBL" id="KPQ36803.1"/>
    </source>
</evidence>
<dbReference type="PATRIC" id="fig|1666911.3.peg.2961"/>
<dbReference type="EMBL" id="LJZR01000004">
    <property type="protein sequence ID" value="KPQ36803.1"/>
    <property type="molecule type" value="Genomic_DNA"/>
</dbReference>
<gene>
    <name evidence="1" type="primary">holB</name>
    <name evidence="1" type="ORF">HLUCCA11_04755</name>
</gene>
<comment type="caution">
    <text evidence="1">The sequence shown here is derived from an EMBL/GenBank/DDBJ whole genome shotgun (WGS) entry which is preliminary data.</text>
</comment>
<protein>
    <submittedName>
        <fullName evidence="1">DNA polymerase III delta' subunit HolB</fullName>
    </submittedName>
</protein>
<organism evidence="1 2">
    <name type="scientific">Phormidesmis priestleyi Ana</name>
    <dbReference type="NCBI Taxonomy" id="1666911"/>
    <lineage>
        <taxon>Bacteria</taxon>
        <taxon>Bacillati</taxon>
        <taxon>Cyanobacteriota</taxon>
        <taxon>Cyanophyceae</taxon>
        <taxon>Leptolyngbyales</taxon>
        <taxon>Leptolyngbyaceae</taxon>
        <taxon>Phormidesmis</taxon>
    </lineage>
</organism>
<sequence>MVSSPFFEPSLNPFSELVGQSQAVKLLKRAVILGRIAPGYLFVGPAGTGKAVAATGFAELLLRRQGADANALTDPILARRIRDRNHPDLLWVQPTYLHNGQLLTPSQAAESGLKRKSPPRIRLPQIRDIATFLSRPALEASRAVVVIEQADKMAEAAANALLKTLEEPGKASVILLAPDQQTLLSTLISRCQAIPFHRLNDAQMAQVLTQTHHSEILHSAEVMAIAQGSPGRAIESWQQLQALPSELLTQLAKPPTTLRSALEIARDINTALDTEAQLWLLDYLQHRYWQNGLCSAEQLTRLEKARAHLLAYVQPRLVWETTLSSMLPATRAYTRP</sequence>
<reference evidence="1 2" key="1">
    <citation type="submission" date="2015-09" db="EMBL/GenBank/DDBJ databases">
        <title>Identification and resolution of microdiversity through metagenomic sequencing of parallel consortia.</title>
        <authorList>
            <person name="Nelson W.C."/>
            <person name="Romine M.F."/>
            <person name="Lindemann S.R."/>
        </authorList>
    </citation>
    <scope>NUCLEOTIDE SEQUENCE [LARGE SCALE GENOMIC DNA]</scope>
    <source>
        <strain evidence="1">Ana</strain>
    </source>
</reference>
<dbReference type="NCBIfam" id="NF005638">
    <property type="entry name" value="PRK07399.1"/>
    <property type="match status" value="1"/>
</dbReference>
<dbReference type="InterPro" id="IPR027417">
    <property type="entry name" value="P-loop_NTPase"/>
</dbReference>
<dbReference type="STRING" id="1666911.HLUCCA11_04755"/>
<name>A0A0P7YZK3_9CYAN</name>
<dbReference type="Proteomes" id="UP000050465">
    <property type="component" value="Unassembled WGS sequence"/>
</dbReference>
<dbReference type="AlphaFoldDB" id="A0A0P7YZK3"/>
<dbReference type="PANTHER" id="PTHR11669">
    <property type="entry name" value="REPLICATION FACTOR C / DNA POLYMERASE III GAMMA-TAU SUBUNIT"/>
    <property type="match status" value="1"/>
</dbReference>